<organism evidence="1 2">
    <name type="scientific">Tachysurus vachellii</name>
    <name type="common">Darkbarbel catfish</name>
    <name type="synonym">Pelteobagrus vachellii</name>
    <dbReference type="NCBI Taxonomy" id="175792"/>
    <lineage>
        <taxon>Eukaryota</taxon>
        <taxon>Metazoa</taxon>
        <taxon>Chordata</taxon>
        <taxon>Craniata</taxon>
        <taxon>Vertebrata</taxon>
        <taxon>Euteleostomi</taxon>
        <taxon>Actinopterygii</taxon>
        <taxon>Neopterygii</taxon>
        <taxon>Teleostei</taxon>
        <taxon>Ostariophysi</taxon>
        <taxon>Siluriformes</taxon>
        <taxon>Bagridae</taxon>
        <taxon>Tachysurus</taxon>
    </lineage>
</organism>
<protein>
    <submittedName>
        <fullName evidence="1">Uncharacterized protein</fullName>
    </submittedName>
</protein>
<keyword evidence="2" id="KW-1185">Reference proteome</keyword>
<reference evidence="1" key="1">
    <citation type="submission" date="2023-08" db="EMBL/GenBank/DDBJ databases">
        <title>Pelteobagrus vachellii genome.</title>
        <authorList>
            <person name="Liu H."/>
        </authorList>
    </citation>
    <scope>NUCLEOTIDE SEQUENCE</scope>
    <source>
        <strain evidence="1">PRFRI_2022a</strain>
        <tissue evidence="1">Muscle</tissue>
    </source>
</reference>
<proteinExistence type="predicted"/>
<gene>
    <name evidence="1" type="ORF">Q7C36_019612</name>
</gene>
<dbReference type="AlphaFoldDB" id="A0AA88LS32"/>
<accession>A0AA88LS32</accession>
<dbReference type="Proteomes" id="UP001187315">
    <property type="component" value="Unassembled WGS sequence"/>
</dbReference>
<evidence type="ECO:0000313" key="2">
    <source>
        <dbReference type="Proteomes" id="UP001187315"/>
    </source>
</evidence>
<sequence length="60" mass="7097">MKRSMEFTTLRMNTRYRGYKNTRVSQHSIVAEGKLSLVFSPGFKRPSARYKQERQREEGA</sequence>
<name>A0AA88LS32_TACVA</name>
<comment type="caution">
    <text evidence="1">The sequence shown here is derived from an EMBL/GenBank/DDBJ whole genome shotgun (WGS) entry which is preliminary data.</text>
</comment>
<dbReference type="EMBL" id="JAVHJS010000021">
    <property type="protein sequence ID" value="KAK2823012.1"/>
    <property type="molecule type" value="Genomic_DNA"/>
</dbReference>
<evidence type="ECO:0000313" key="1">
    <source>
        <dbReference type="EMBL" id="KAK2823012.1"/>
    </source>
</evidence>